<dbReference type="Proteomes" id="UP000230233">
    <property type="component" value="Chromosome X"/>
</dbReference>
<evidence type="ECO:0000259" key="2">
    <source>
        <dbReference type="PROSITE" id="PS50157"/>
    </source>
</evidence>
<proteinExistence type="predicted"/>
<keyword evidence="1" id="KW-0862">Zinc</keyword>
<keyword evidence="1" id="KW-0479">Metal-binding</keyword>
<dbReference type="GO" id="GO:0008270">
    <property type="term" value="F:zinc ion binding"/>
    <property type="evidence" value="ECO:0007669"/>
    <property type="project" value="UniProtKB-KW"/>
</dbReference>
<dbReference type="SMART" id="SM00355">
    <property type="entry name" value="ZnF_C2H2"/>
    <property type="match status" value="3"/>
</dbReference>
<feature type="domain" description="C2H2-type" evidence="2">
    <location>
        <begin position="154"/>
        <end position="182"/>
    </location>
</feature>
<evidence type="ECO:0000256" key="1">
    <source>
        <dbReference type="PROSITE-ProRule" id="PRU00042"/>
    </source>
</evidence>
<sequence>MSTTLPDIVASPESLTECSEPDKRTRGKKSVINWRINYNFTVSCPICLKMYADKLNLEKQIERIHVRNVAEMKKEDLERRRTVMCPVCCSRYTTRNVVKRHLQRIHHASSEFIENWLLETSPKDNCQTCEQHYLNHEFHQKQQIEIHRDATKKHSCRFCRRWYSSKQVLYRHQKAQHLKEFKIEVKLAKPKSYMIRDILGIQ</sequence>
<gene>
    <name evidence="3" type="primary">Cni-C46E10.8</name>
    <name evidence="3" type="synonym">Cnig_chr_X.g22665</name>
    <name evidence="3" type="ORF">B9Z55_022665</name>
</gene>
<keyword evidence="1" id="KW-0863">Zinc-finger</keyword>
<evidence type="ECO:0000313" key="4">
    <source>
        <dbReference type="Proteomes" id="UP000230233"/>
    </source>
</evidence>
<dbReference type="InterPro" id="IPR013087">
    <property type="entry name" value="Znf_C2H2_type"/>
</dbReference>
<dbReference type="EMBL" id="PDUG01000006">
    <property type="protein sequence ID" value="PIC15845.1"/>
    <property type="molecule type" value="Genomic_DNA"/>
</dbReference>
<dbReference type="Gene3D" id="3.30.160.60">
    <property type="entry name" value="Classic Zinc Finger"/>
    <property type="match status" value="1"/>
</dbReference>
<dbReference type="OrthoDB" id="5803930at2759"/>
<evidence type="ECO:0000313" key="3">
    <source>
        <dbReference type="EMBL" id="PIC15845.1"/>
    </source>
</evidence>
<dbReference type="AlphaFoldDB" id="A0A2G5SL52"/>
<name>A0A2G5SL52_9PELO</name>
<reference evidence="4" key="1">
    <citation type="submission" date="2017-10" db="EMBL/GenBank/DDBJ databases">
        <title>Rapid genome shrinkage in a self-fertile nematode reveals novel sperm competition proteins.</title>
        <authorList>
            <person name="Yin D."/>
            <person name="Schwarz E.M."/>
            <person name="Thomas C.G."/>
            <person name="Felde R.L."/>
            <person name="Korf I.F."/>
            <person name="Cutter A.D."/>
            <person name="Schartner C.M."/>
            <person name="Ralston E.J."/>
            <person name="Meyer B.J."/>
            <person name="Haag E.S."/>
        </authorList>
    </citation>
    <scope>NUCLEOTIDE SEQUENCE [LARGE SCALE GENOMIC DNA]</scope>
    <source>
        <strain evidence="4">JU1422</strain>
    </source>
</reference>
<dbReference type="PROSITE" id="PS50157">
    <property type="entry name" value="ZINC_FINGER_C2H2_2"/>
    <property type="match status" value="1"/>
</dbReference>
<comment type="caution">
    <text evidence="3">The sequence shown here is derived from an EMBL/GenBank/DDBJ whole genome shotgun (WGS) entry which is preliminary data.</text>
</comment>
<organism evidence="3 4">
    <name type="scientific">Caenorhabditis nigoni</name>
    <dbReference type="NCBI Taxonomy" id="1611254"/>
    <lineage>
        <taxon>Eukaryota</taxon>
        <taxon>Metazoa</taxon>
        <taxon>Ecdysozoa</taxon>
        <taxon>Nematoda</taxon>
        <taxon>Chromadorea</taxon>
        <taxon>Rhabditida</taxon>
        <taxon>Rhabditina</taxon>
        <taxon>Rhabditomorpha</taxon>
        <taxon>Rhabditoidea</taxon>
        <taxon>Rhabditidae</taxon>
        <taxon>Peloderinae</taxon>
        <taxon>Caenorhabditis</taxon>
    </lineage>
</organism>
<dbReference type="PROSITE" id="PS00028">
    <property type="entry name" value="ZINC_FINGER_C2H2_1"/>
    <property type="match status" value="2"/>
</dbReference>
<accession>A0A2G5SL52</accession>
<dbReference type="STRING" id="1611254.A0A2G5SL52"/>
<protein>
    <recommendedName>
        <fullName evidence="2">C2H2-type domain-containing protein</fullName>
    </recommendedName>
</protein>
<keyword evidence="4" id="KW-1185">Reference proteome</keyword>